<feature type="non-terminal residue" evidence="2">
    <location>
        <position position="1"/>
    </location>
</feature>
<evidence type="ECO:0000313" key="2">
    <source>
        <dbReference type="EMBL" id="CAD7643724.1"/>
    </source>
</evidence>
<keyword evidence="3" id="KW-1185">Reference proteome</keyword>
<accession>A0A7R9QF87</accession>
<dbReference type="Proteomes" id="UP000759131">
    <property type="component" value="Unassembled WGS sequence"/>
</dbReference>
<protein>
    <submittedName>
        <fullName evidence="2">Uncharacterized protein</fullName>
    </submittedName>
</protein>
<name>A0A7R9QF87_9ACAR</name>
<evidence type="ECO:0000313" key="3">
    <source>
        <dbReference type="Proteomes" id="UP000759131"/>
    </source>
</evidence>
<reference evidence="2" key="1">
    <citation type="submission" date="2020-11" db="EMBL/GenBank/DDBJ databases">
        <authorList>
            <person name="Tran Van P."/>
        </authorList>
    </citation>
    <scope>NUCLEOTIDE SEQUENCE</scope>
</reference>
<feature type="compositionally biased region" description="Basic and acidic residues" evidence="1">
    <location>
        <begin position="441"/>
        <end position="452"/>
    </location>
</feature>
<evidence type="ECO:0000256" key="1">
    <source>
        <dbReference type="SAM" id="MobiDB-lite"/>
    </source>
</evidence>
<dbReference type="AlphaFoldDB" id="A0A7R9QF87"/>
<dbReference type="EMBL" id="CAJPIZ010029788">
    <property type="protein sequence ID" value="CAG2119778.1"/>
    <property type="molecule type" value="Genomic_DNA"/>
</dbReference>
<feature type="non-terminal residue" evidence="2">
    <location>
        <position position="452"/>
    </location>
</feature>
<feature type="region of interest" description="Disordered" evidence="1">
    <location>
        <begin position="82"/>
        <end position="110"/>
    </location>
</feature>
<sequence>ACVADSAKNKQKSGSVCDPKSVNNKPLNKEALKPVIKEALKPVIKESPLKSAPPMTAKPALNARKSVEFVDVVDTDSMDSIESIPNSIEDSYGEPTEISGLNNETTAEDKTTEMASAVLEGLESNNDRLSIDFLDSSFGSHTDGNQSLPTARNASQEKEKAFKKVMDWKSCQTSQHIVDTGMQTQNSPKKVLKSVSIQVVAKLCNQSIQTDPLLDINTDNAAKETTNCCESNNCCFHKSIENIPCHSLQMFLKQLVEFKANQLVTNDNQLAINSDEVKATSEPSVSAKPINEIENREEAVLVPVIDKLSTQDIHWAVKSYSSKRSSFESITRSKKPKTELKSDSNVEEVVELIETDKERVPELMAPKVAEESVQEVADDSVFIFEDPPEVVEPKQKPKRKVVTKKTAKSKALVVEEEEDEEPKPVAKNVRKRQIISTESEETPKADTKRTKS</sequence>
<feature type="region of interest" description="Disordered" evidence="1">
    <location>
        <begin position="1"/>
        <end position="26"/>
    </location>
</feature>
<proteinExistence type="predicted"/>
<dbReference type="EMBL" id="OC884363">
    <property type="protein sequence ID" value="CAD7643724.1"/>
    <property type="molecule type" value="Genomic_DNA"/>
</dbReference>
<dbReference type="OrthoDB" id="6516617at2759"/>
<organism evidence="2">
    <name type="scientific">Medioppia subpectinata</name>
    <dbReference type="NCBI Taxonomy" id="1979941"/>
    <lineage>
        <taxon>Eukaryota</taxon>
        <taxon>Metazoa</taxon>
        <taxon>Ecdysozoa</taxon>
        <taxon>Arthropoda</taxon>
        <taxon>Chelicerata</taxon>
        <taxon>Arachnida</taxon>
        <taxon>Acari</taxon>
        <taxon>Acariformes</taxon>
        <taxon>Sarcoptiformes</taxon>
        <taxon>Oribatida</taxon>
        <taxon>Brachypylina</taxon>
        <taxon>Oppioidea</taxon>
        <taxon>Oppiidae</taxon>
        <taxon>Medioppia</taxon>
    </lineage>
</organism>
<gene>
    <name evidence="2" type="ORF">OSB1V03_LOCUS19725</name>
</gene>
<feature type="region of interest" description="Disordered" evidence="1">
    <location>
        <begin position="408"/>
        <end position="452"/>
    </location>
</feature>